<dbReference type="AlphaFoldDB" id="A0A7Y9JHJ9"/>
<name>A0A7Y9JHJ9_9ACTN</name>
<reference evidence="2 3" key="1">
    <citation type="submission" date="2020-07" db="EMBL/GenBank/DDBJ databases">
        <title>Sequencing the genomes of 1000 actinobacteria strains.</title>
        <authorList>
            <person name="Klenk H.-P."/>
        </authorList>
    </citation>
    <scope>NUCLEOTIDE SEQUENCE [LARGE SCALE GENOMIC DNA]</scope>
    <source>
        <strain evidence="2 3">DSM 40398</strain>
    </source>
</reference>
<feature type="region of interest" description="Disordered" evidence="1">
    <location>
        <begin position="1"/>
        <end position="28"/>
    </location>
</feature>
<evidence type="ECO:0000256" key="1">
    <source>
        <dbReference type="SAM" id="MobiDB-lite"/>
    </source>
</evidence>
<protein>
    <submittedName>
        <fullName evidence="2">Uncharacterized protein</fullName>
    </submittedName>
</protein>
<proteinExistence type="predicted"/>
<organism evidence="2 3">
    <name type="scientific">Actinomadura luteofluorescens</name>
    <dbReference type="NCBI Taxonomy" id="46163"/>
    <lineage>
        <taxon>Bacteria</taxon>
        <taxon>Bacillati</taxon>
        <taxon>Actinomycetota</taxon>
        <taxon>Actinomycetes</taxon>
        <taxon>Streptosporangiales</taxon>
        <taxon>Thermomonosporaceae</taxon>
        <taxon>Actinomadura</taxon>
    </lineage>
</organism>
<dbReference type="EMBL" id="JACCBA010000001">
    <property type="protein sequence ID" value="NYD47424.1"/>
    <property type="molecule type" value="Genomic_DNA"/>
</dbReference>
<sequence length="41" mass="4811">MTPRHYLCAQEAQEAPRPRASRPHRRPARGRVFWAHAFPDS</sequence>
<comment type="caution">
    <text evidence="2">The sequence shown here is derived from an EMBL/GenBank/DDBJ whole genome shotgun (WGS) entry which is preliminary data.</text>
</comment>
<keyword evidence="3" id="KW-1185">Reference proteome</keyword>
<evidence type="ECO:0000313" key="3">
    <source>
        <dbReference type="Proteomes" id="UP000529783"/>
    </source>
</evidence>
<dbReference type="Proteomes" id="UP000529783">
    <property type="component" value="Unassembled WGS sequence"/>
</dbReference>
<accession>A0A7Y9JHJ9</accession>
<feature type="compositionally biased region" description="Basic residues" evidence="1">
    <location>
        <begin position="19"/>
        <end position="28"/>
    </location>
</feature>
<gene>
    <name evidence="2" type="ORF">BJY14_003407</name>
</gene>
<evidence type="ECO:0000313" key="2">
    <source>
        <dbReference type="EMBL" id="NYD47424.1"/>
    </source>
</evidence>